<comment type="caution">
    <text evidence="2">The sequence shown here is derived from an EMBL/GenBank/DDBJ whole genome shotgun (WGS) entry which is preliminary data.</text>
</comment>
<dbReference type="Pfam" id="PF18029">
    <property type="entry name" value="Glyoxalase_6"/>
    <property type="match status" value="1"/>
</dbReference>
<dbReference type="InterPro" id="IPR029068">
    <property type="entry name" value="Glyas_Bleomycin-R_OHBP_Dase"/>
</dbReference>
<dbReference type="Gene3D" id="3.10.180.10">
    <property type="entry name" value="2,3-Dihydroxybiphenyl 1,2-Dioxygenase, domain 1"/>
    <property type="match status" value="1"/>
</dbReference>
<proteinExistence type="predicted"/>
<evidence type="ECO:0000313" key="3">
    <source>
        <dbReference type="Proteomes" id="UP001500730"/>
    </source>
</evidence>
<feature type="domain" description="VOC" evidence="1">
    <location>
        <begin position="6"/>
        <end position="128"/>
    </location>
</feature>
<dbReference type="InterPro" id="IPR041581">
    <property type="entry name" value="Glyoxalase_6"/>
</dbReference>
<protein>
    <submittedName>
        <fullName evidence="2">VOC family protein</fullName>
    </submittedName>
</protein>
<dbReference type="Proteomes" id="UP001500730">
    <property type="component" value="Unassembled WGS sequence"/>
</dbReference>
<organism evidence="2 3">
    <name type="scientific">Terrabacter carboxydivorans</name>
    <dbReference type="NCBI Taxonomy" id="619730"/>
    <lineage>
        <taxon>Bacteria</taxon>
        <taxon>Bacillati</taxon>
        <taxon>Actinomycetota</taxon>
        <taxon>Actinomycetes</taxon>
        <taxon>Micrococcales</taxon>
        <taxon>Intrasporangiaceae</taxon>
        <taxon>Terrabacter</taxon>
    </lineage>
</organism>
<reference evidence="3" key="1">
    <citation type="journal article" date="2019" name="Int. J. Syst. Evol. Microbiol.">
        <title>The Global Catalogue of Microorganisms (GCM) 10K type strain sequencing project: providing services to taxonomists for standard genome sequencing and annotation.</title>
        <authorList>
            <consortium name="The Broad Institute Genomics Platform"/>
            <consortium name="The Broad Institute Genome Sequencing Center for Infectious Disease"/>
            <person name="Wu L."/>
            <person name="Ma J."/>
        </authorList>
    </citation>
    <scope>NUCLEOTIDE SEQUENCE [LARGE SCALE GENOMIC DNA]</scope>
    <source>
        <strain evidence="3">JCM 16259</strain>
    </source>
</reference>
<dbReference type="PROSITE" id="PS51819">
    <property type="entry name" value="VOC"/>
    <property type="match status" value="1"/>
</dbReference>
<name>A0ABP5ZLC2_9MICO</name>
<gene>
    <name evidence="2" type="ORF">GCM10009858_42330</name>
</gene>
<dbReference type="PANTHER" id="PTHR35908">
    <property type="entry name" value="HYPOTHETICAL FUSION PROTEIN"/>
    <property type="match status" value="1"/>
</dbReference>
<dbReference type="InterPro" id="IPR037523">
    <property type="entry name" value="VOC_core"/>
</dbReference>
<keyword evidence="3" id="KW-1185">Reference proteome</keyword>
<dbReference type="EMBL" id="BAAARE010000027">
    <property type="protein sequence ID" value="GAA2499564.1"/>
    <property type="molecule type" value="Genomic_DNA"/>
</dbReference>
<evidence type="ECO:0000313" key="2">
    <source>
        <dbReference type="EMBL" id="GAA2499564.1"/>
    </source>
</evidence>
<dbReference type="CDD" id="cd06587">
    <property type="entry name" value="VOC"/>
    <property type="match status" value="1"/>
</dbReference>
<evidence type="ECO:0000259" key="1">
    <source>
        <dbReference type="PROSITE" id="PS51819"/>
    </source>
</evidence>
<dbReference type="PANTHER" id="PTHR35908:SF1">
    <property type="entry name" value="CONSERVED PROTEIN"/>
    <property type="match status" value="1"/>
</dbReference>
<accession>A0ABP5ZLC2</accession>
<dbReference type="SUPFAM" id="SSF54593">
    <property type="entry name" value="Glyoxalase/Bleomycin resistance protein/Dihydroxybiphenyl dioxygenase"/>
    <property type="match status" value="1"/>
</dbReference>
<sequence>MPLRTTKHWFGVVLDAPDASALAHFYERLLGWTLFRDTPSWATLAPSDTHGYNLSFQTEPNYVRPVWPSEPGRPIMMLHLDLEVDDLDAAVAYAVELGAVLAGFQPQEDVRVMLDPAGHPFCLYVDRD</sequence>
<dbReference type="RefSeq" id="WP_344257088.1">
    <property type="nucleotide sequence ID" value="NZ_BAAARE010000027.1"/>
</dbReference>